<keyword evidence="1" id="KW-0732">Signal</keyword>
<dbReference type="EMBL" id="JBHSCZ010000001">
    <property type="protein sequence ID" value="MFC4262326.1"/>
    <property type="molecule type" value="Genomic_DNA"/>
</dbReference>
<accession>A0ABV8QPW2</accession>
<evidence type="ECO:0000256" key="1">
    <source>
        <dbReference type="SAM" id="SignalP"/>
    </source>
</evidence>
<comment type="caution">
    <text evidence="2">The sequence shown here is derived from an EMBL/GenBank/DDBJ whole genome shotgun (WGS) entry which is preliminary data.</text>
</comment>
<dbReference type="Proteomes" id="UP001595907">
    <property type="component" value="Unassembled WGS sequence"/>
</dbReference>
<sequence length="371" mass="42130">MKLLLSILLSIATTMSFGQGRQDAKNLSEKLTPKYTNDNTSMGTSYLFDETNPNGFDLLSANVSFSDKNQTQKIGFAPFRLSNKYIFLLSNLRINLTHTGGALTSGLSVGNDNAAFESKRVQKIFNDIYAPSNLTDSELPIARPRRADETLKEYMEYYNTSPEMKAFQDKLLANFDSRRLKHVFKYSVGYNIQFFPVLKSESAAGNFDSLNYHATKANNYFAKGSYSFKNGFININGGYNYFNKRKAADSIQPKRRYDGFTFGASIRIPIMKKENLVKKDFYKNSLFVPGIYVGFIYDRINYKGAEAKFAEDNTKYKATTTITLDFSITPAAQFRLAFPIQKSEVFNTNTKLTNNIAILQYNFKLINLNDN</sequence>
<evidence type="ECO:0000313" key="3">
    <source>
        <dbReference type="Proteomes" id="UP001595907"/>
    </source>
</evidence>
<proteinExistence type="predicted"/>
<name>A0ABV8QPW2_9BACT</name>
<keyword evidence="3" id="KW-1185">Reference proteome</keyword>
<feature type="signal peptide" evidence="1">
    <location>
        <begin position="1"/>
        <end position="18"/>
    </location>
</feature>
<feature type="chain" id="PRO_5046359563" evidence="1">
    <location>
        <begin position="19"/>
        <end position="371"/>
    </location>
</feature>
<organism evidence="2 3">
    <name type="scientific">Ferruginibacter yonginensis</name>
    <dbReference type="NCBI Taxonomy" id="1310416"/>
    <lineage>
        <taxon>Bacteria</taxon>
        <taxon>Pseudomonadati</taxon>
        <taxon>Bacteroidota</taxon>
        <taxon>Chitinophagia</taxon>
        <taxon>Chitinophagales</taxon>
        <taxon>Chitinophagaceae</taxon>
        <taxon>Ferruginibacter</taxon>
    </lineage>
</organism>
<evidence type="ECO:0000313" key="2">
    <source>
        <dbReference type="EMBL" id="MFC4262326.1"/>
    </source>
</evidence>
<reference evidence="3" key="1">
    <citation type="journal article" date="2019" name="Int. J. Syst. Evol. Microbiol.">
        <title>The Global Catalogue of Microorganisms (GCM) 10K type strain sequencing project: providing services to taxonomists for standard genome sequencing and annotation.</title>
        <authorList>
            <consortium name="The Broad Institute Genomics Platform"/>
            <consortium name="The Broad Institute Genome Sequencing Center for Infectious Disease"/>
            <person name="Wu L."/>
            <person name="Ma J."/>
        </authorList>
    </citation>
    <scope>NUCLEOTIDE SEQUENCE [LARGE SCALE GENOMIC DNA]</scope>
    <source>
        <strain evidence="3">CECT 8289</strain>
    </source>
</reference>
<gene>
    <name evidence="2" type="ORF">ACFOWM_05530</name>
</gene>
<dbReference type="RefSeq" id="WP_379707682.1">
    <property type="nucleotide sequence ID" value="NZ_JBHSCZ010000001.1"/>
</dbReference>
<protein>
    <submittedName>
        <fullName evidence="2">Uncharacterized protein</fullName>
    </submittedName>
</protein>